<evidence type="ECO:0000256" key="1">
    <source>
        <dbReference type="SAM" id="MobiDB-lite"/>
    </source>
</evidence>
<name>X1HGP5_9ZZZZ</name>
<proteinExistence type="predicted"/>
<comment type="caution">
    <text evidence="2">The sequence shown here is derived from an EMBL/GenBank/DDBJ whole genome shotgun (WGS) entry which is preliminary data.</text>
</comment>
<feature type="compositionally biased region" description="Polar residues" evidence="1">
    <location>
        <begin position="194"/>
        <end position="219"/>
    </location>
</feature>
<accession>X1HGP5</accession>
<gene>
    <name evidence="2" type="ORF">S03H2_54680</name>
</gene>
<sequence>MLTPTAVSGPIPPKPTSTKNTPKPTTRPAESSPATNTQETTKTDNTFTVAQKTPGREPPQQFRNTLDEKVANEANETTQQAPDGQEPNGQGPVAAQPAVVQQWLAGYIKNAEHGKDGIDTEALPKVGNKLAQMLAEVRAPKPATPAGQPPNPTQNKPSTAVEKQPLGLNIASTKTSNTPATIDNLPASDKAPVATTNSATQQNNKQTSAETTTGTKQVN</sequence>
<protein>
    <submittedName>
        <fullName evidence="2">Uncharacterized protein</fullName>
    </submittedName>
</protein>
<feature type="compositionally biased region" description="Low complexity" evidence="1">
    <location>
        <begin position="35"/>
        <end position="48"/>
    </location>
</feature>
<organism evidence="2">
    <name type="scientific">marine sediment metagenome</name>
    <dbReference type="NCBI Taxonomy" id="412755"/>
    <lineage>
        <taxon>unclassified sequences</taxon>
        <taxon>metagenomes</taxon>
        <taxon>ecological metagenomes</taxon>
    </lineage>
</organism>
<dbReference type="AlphaFoldDB" id="X1HGP5"/>
<feature type="compositionally biased region" description="Low complexity" evidence="1">
    <location>
        <begin position="16"/>
        <end position="28"/>
    </location>
</feature>
<feature type="compositionally biased region" description="Polar residues" evidence="1">
    <location>
        <begin position="170"/>
        <end position="181"/>
    </location>
</feature>
<feature type="region of interest" description="Disordered" evidence="1">
    <location>
        <begin position="1"/>
        <end position="97"/>
    </location>
</feature>
<reference evidence="2" key="1">
    <citation type="journal article" date="2014" name="Front. Microbiol.">
        <title>High frequency of phylogenetically diverse reductive dehalogenase-homologous genes in deep subseafloor sedimentary metagenomes.</title>
        <authorList>
            <person name="Kawai M."/>
            <person name="Futagami T."/>
            <person name="Toyoda A."/>
            <person name="Takaki Y."/>
            <person name="Nishi S."/>
            <person name="Hori S."/>
            <person name="Arai W."/>
            <person name="Tsubouchi T."/>
            <person name="Morono Y."/>
            <person name="Uchiyama I."/>
            <person name="Ito T."/>
            <person name="Fujiyama A."/>
            <person name="Inagaki F."/>
            <person name="Takami H."/>
        </authorList>
    </citation>
    <scope>NUCLEOTIDE SEQUENCE</scope>
    <source>
        <strain evidence="2">Expedition CK06-06</strain>
    </source>
</reference>
<feature type="region of interest" description="Disordered" evidence="1">
    <location>
        <begin position="133"/>
        <end position="219"/>
    </location>
</feature>
<dbReference type="EMBL" id="BARU01034873">
    <property type="protein sequence ID" value="GAH68622.1"/>
    <property type="molecule type" value="Genomic_DNA"/>
</dbReference>
<evidence type="ECO:0000313" key="2">
    <source>
        <dbReference type="EMBL" id="GAH68622.1"/>
    </source>
</evidence>